<feature type="transmembrane region" description="Helical" evidence="9">
    <location>
        <begin position="876"/>
        <end position="898"/>
    </location>
</feature>
<evidence type="ECO:0000256" key="5">
    <source>
        <dbReference type="ARBA" id="ARBA00022692"/>
    </source>
</evidence>
<feature type="transmembrane region" description="Helical" evidence="9">
    <location>
        <begin position="168"/>
        <end position="189"/>
    </location>
</feature>
<feature type="transmembrane region" description="Helical" evidence="9">
    <location>
        <begin position="302"/>
        <end position="326"/>
    </location>
</feature>
<reference evidence="11" key="1">
    <citation type="submission" date="2023-03" db="EMBL/GenBank/DDBJ databases">
        <authorList>
            <person name="Steffen K."/>
            <person name="Cardenas P."/>
        </authorList>
    </citation>
    <scope>NUCLEOTIDE SEQUENCE</scope>
</reference>
<dbReference type="Proteomes" id="UP001174909">
    <property type="component" value="Unassembled WGS sequence"/>
</dbReference>
<feature type="transmembrane region" description="Helical" evidence="9">
    <location>
        <begin position="709"/>
        <end position="729"/>
    </location>
</feature>
<feature type="region of interest" description="Disordered" evidence="8">
    <location>
        <begin position="92"/>
        <end position="117"/>
    </location>
</feature>
<keyword evidence="4" id="KW-0106">Calcium</keyword>
<feature type="transmembrane region" description="Helical" evidence="9">
    <location>
        <begin position="682"/>
        <end position="703"/>
    </location>
</feature>
<dbReference type="GO" id="GO:0006874">
    <property type="term" value="P:intracellular calcium ion homeostasis"/>
    <property type="evidence" value="ECO:0007669"/>
    <property type="project" value="TreeGrafter"/>
</dbReference>
<dbReference type="PANTHER" id="PTHR12266">
    <property type="entry name" value="NA+/CA2+ K+ INDEPENDENT EXCHANGER"/>
    <property type="match status" value="1"/>
</dbReference>
<sequence>MDCFLPASKLRCLVATLSFGCVFLWVLSGLYLDRGISDDWSVSPVAHPAAAVRSQPRKESFTTSPRRPGHWRTLILHRRLLFEDGGEQRVGNTTADAEDELQTPQFESGESGGGDADYDPATAQCSNVHKINSTRRRCRYIKTVDSCQNDGGLLNYLQFIYCTIPFRLIPLAMVVLFFWLIFLFIFLGATAEEYFCPALTVISKVLHLGQNAHGVTLLALGNGAPDIFSAFAAISQSDDHKSSLAIGALFGAGIFVTTIVVGGVAFLSPFTLTKRPFLRDIIFYTFAVYWTFYVLWTNTVTIFMAAGFIALYVFYVVVVIVGRIFYQKWKSVSKARSRGSKLSSVPEQQKAKGVNPSPFLLPSSPLSHAITSGDNMKSDAIKPLIEDETLELEKSKDDCEVAHRKLGTTFHHTGNRSRDNSTGSEAEVYQGGSLQVTTNDGASDANKLVPPRPSSRPRLSRPRLSHPHGKPLHAKKEMHKSLHGANGPLFPQFGALLAGRRAISPTPNQERGWKYAAAHGLGRSAWYDERPRSTTPRKLLNKTLTGALDVSEEVVAAVGLPHVPEILHEIQKVHPPRKSPLISSHRYHGHSGSEEGSRHSSILNEDEEEAEDETTQLILKKPKKLNPLMRFLLAFYPFGKDFRELGLIGKIYEILKYPCGFILTLTVPVIDSEAELHNWNKWLNVLHCITGPVTVALLTEIGFKKIGDVFPVWALILFLGVVAALLVACTSWSDRRPVYHCVFAWLGFAIAVVWIYAIANEIVNLLQAFGIVVKLSDGILGITLLAWGNSIGDAVANMTMARQGFPRMAIGACYGGPLLNILIGVGVSSLYKSIKRRNDGFKFTLYFTQVEFFAAAFLIVTLAVSLLVITFSRYRIFRPVAVCLILFYIVFLVVSVLAEAKVLHIEISGVLSDG</sequence>
<evidence type="ECO:0000256" key="2">
    <source>
        <dbReference type="ARBA" id="ARBA00022448"/>
    </source>
</evidence>
<evidence type="ECO:0000256" key="9">
    <source>
        <dbReference type="SAM" id="Phobius"/>
    </source>
</evidence>
<keyword evidence="7 9" id="KW-0472">Membrane</keyword>
<feature type="transmembrane region" description="Helical" evidence="9">
    <location>
        <begin position="12"/>
        <end position="32"/>
    </location>
</feature>
<proteinExistence type="predicted"/>
<dbReference type="InterPro" id="IPR004837">
    <property type="entry name" value="NaCa_Exmemb"/>
</dbReference>
<feature type="region of interest" description="Disordered" evidence="8">
    <location>
        <begin position="435"/>
        <end position="479"/>
    </location>
</feature>
<dbReference type="AlphaFoldDB" id="A0AA35T8K4"/>
<protein>
    <submittedName>
        <fullName evidence="11">Mitochondrial sodium/calcium exchanger protein</fullName>
    </submittedName>
</protein>
<evidence type="ECO:0000256" key="8">
    <source>
        <dbReference type="SAM" id="MobiDB-lite"/>
    </source>
</evidence>
<evidence type="ECO:0000256" key="4">
    <source>
        <dbReference type="ARBA" id="ARBA00022568"/>
    </source>
</evidence>
<feature type="compositionally biased region" description="Basic residues" evidence="8">
    <location>
        <begin position="458"/>
        <end position="479"/>
    </location>
</feature>
<feature type="transmembrane region" description="Helical" evidence="9">
    <location>
        <begin position="765"/>
        <end position="787"/>
    </location>
</feature>
<organism evidence="11 12">
    <name type="scientific">Geodia barretti</name>
    <name type="common">Barrett's horny sponge</name>
    <dbReference type="NCBI Taxonomy" id="519541"/>
    <lineage>
        <taxon>Eukaryota</taxon>
        <taxon>Metazoa</taxon>
        <taxon>Porifera</taxon>
        <taxon>Demospongiae</taxon>
        <taxon>Heteroscleromorpha</taxon>
        <taxon>Tetractinellida</taxon>
        <taxon>Astrophorina</taxon>
        <taxon>Geodiidae</taxon>
        <taxon>Geodia</taxon>
    </lineage>
</organism>
<feature type="transmembrane region" description="Helical" evidence="9">
    <location>
        <begin position="277"/>
        <end position="296"/>
    </location>
</feature>
<dbReference type="PANTHER" id="PTHR12266:SF0">
    <property type="entry name" value="MITOCHONDRIAL SODIUM_CALCIUM EXCHANGER PROTEIN"/>
    <property type="match status" value="1"/>
</dbReference>
<keyword evidence="2" id="KW-0813">Transport</keyword>
<feature type="region of interest" description="Disordered" evidence="8">
    <location>
        <begin position="576"/>
        <end position="615"/>
    </location>
</feature>
<feature type="compositionally biased region" description="Acidic residues" evidence="8">
    <location>
        <begin position="604"/>
        <end position="614"/>
    </location>
</feature>
<gene>
    <name evidence="11" type="ORF">GBAR_LOCUS23993</name>
</gene>
<evidence type="ECO:0000256" key="6">
    <source>
        <dbReference type="ARBA" id="ARBA00022989"/>
    </source>
</evidence>
<evidence type="ECO:0000313" key="11">
    <source>
        <dbReference type="EMBL" id="CAI8043249.1"/>
    </source>
</evidence>
<evidence type="ECO:0000256" key="1">
    <source>
        <dbReference type="ARBA" id="ARBA00004141"/>
    </source>
</evidence>
<name>A0AA35T8K4_GEOBA</name>
<feature type="domain" description="Sodium/calcium exchanger membrane region" evidence="10">
    <location>
        <begin position="744"/>
        <end position="896"/>
    </location>
</feature>
<keyword evidence="6 9" id="KW-1133">Transmembrane helix</keyword>
<accession>A0AA35T8K4</accession>
<keyword evidence="12" id="KW-1185">Reference proteome</keyword>
<evidence type="ECO:0000256" key="7">
    <source>
        <dbReference type="ARBA" id="ARBA00023136"/>
    </source>
</evidence>
<keyword evidence="3" id="KW-0050">Antiport</keyword>
<dbReference type="Pfam" id="PF01699">
    <property type="entry name" value="Na_Ca_ex"/>
    <property type="match status" value="2"/>
</dbReference>
<dbReference type="GO" id="GO:0008324">
    <property type="term" value="F:monoatomic cation transmembrane transporter activity"/>
    <property type="evidence" value="ECO:0007669"/>
    <property type="project" value="TreeGrafter"/>
</dbReference>
<dbReference type="EMBL" id="CASHTH010003314">
    <property type="protein sequence ID" value="CAI8043249.1"/>
    <property type="molecule type" value="Genomic_DNA"/>
</dbReference>
<comment type="subcellular location">
    <subcellularLocation>
        <location evidence="1">Membrane</location>
        <topology evidence="1">Multi-pass membrane protein</topology>
    </subcellularLocation>
</comment>
<feature type="transmembrane region" description="Helical" evidence="9">
    <location>
        <begin position="843"/>
        <end position="869"/>
    </location>
</feature>
<dbReference type="Gene3D" id="1.20.1420.30">
    <property type="entry name" value="NCX, central ion-binding region"/>
    <property type="match status" value="2"/>
</dbReference>
<feature type="transmembrane region" description="Helical" evidence="9">
    <location>
        <begin position="244"/>
        <end position="270"/>
    </location>
</feature>
<keyword evidence="5 9" id="KW-0812">Transmembrane</keyword>
<keyword evidence="4" id="KW-0406">Ion transport</keyword>
<dbReference type="GO" id="GO:0015297">
    <property type="term" value="F:antiporter activity"/>
    <property type="evidence" value="ECO:0007669"/>
    <property type="project" value="UniProtKB-KW"/>
</dbReference>
<comment type="caution">
    <text evidence="11">The sequence shown here is derived from an EMBL/GenBank/DDBJ whole genome shotgun (WGS) entry which is preliminary data.</text>
</comment>
<evidence type="ECO:0000256" key="3">
    <source>
        <dbReference type="ARBA" id="ARBA00022449"/>
    </source>
</evidence>
<dbReference type="GO" id="GO:0016020">
    <property type="term" value="C:membrane"/>
    <property type="evidence" value="ECO:0007669"/>
    <property type="project" value="UniProtKB-SubCell"/>
</dbReference>
<evidence type="ECO:0000313" key="12">
    <source>
        <dbReference type="Proteomes" id="UP001174909"/>
    </source>
</evidence>
<keyword evidence="4" id="KW-0109">Calcium transport</keyword>
<feature type="transmembrane region" description="Helical" evidence="9">
    <location>
        <begin position="808"/>
        <end position="831"/>
    </location>
</feature>
<evidence type="ECO:0000259" key="10">
    <source>
        <dbReference type="Pfam" id="PF01699"/>
    </source>
</evidence>
<feature type="transmembrane region" description="Helical" evidence="9">
    <location>
        <begin position="741"/>
        <end position="759"/>
    </location>
</feature>
<dbReference type="GO" id="GO:0006816">
    <property type="term" value="P:calcium ion transport"/>
    <property type="evidence" value="ECO:0007669"/>
    <property type="project" value="UniProtKB-KW"/>
</dbReference>
<dbReference type="InterPro" id="IPR051359">
    <property type="entry name" value="CaCA_antiporter"/>
</dbReference>
<feature type="domain" description="Sodium/calcium exchanger membrane region" evidence="10">
    <location>
        <begin position="177"/>
        <end position="320"/>
    </location>
</feature>
<dbReference type="InterPro" id="IPR044880">
    <property type="entry name" value="NCX_ion-bd_dom_sf"/>
</dbReference>